<keyword evidence="1 2" id="KW-0238">DNA-binding</keyword>
<keyword evidence="3" id="KW-1133">Transmembrane helix</keyword>
<dbReference type="Proteomes" id="UP000250557">
    <property type="component" value="Chromosome"/>
</dbReference>
<dbReference type="InterPro" id="IPR016032">
    <property type="entry name" value="Sig_transdc_resp-reg_C-effctor"/>
</dbReference>
<proteinExistence type="predicted"/>
<evidence type="ECO:0000313" key="7">
    <source>
        <dbReference type="Proteomes" id="UP000250557"/>
    </source>
</evidence>
<reference evidence="5 7" key="1">
    <citation type="submission" date="2019-08" db="EMBL/GenBank/DDBJ databases">
        <title>Comparative genome analysis confer to the adaptation heavy metal polluted environment.</title>
        <authorList>
            <person name="Li Y."/>
        </authorList>
    </citation>
    <scope>NUCLEOTIDE SEQUENCE [LARGE SCALE GENOMIC DNA]</scope>
    <source>
        <strain evidence="5 7">P2</strain>
    </source>
</reference>
<keyword evidence="8" id="KW-1185">Reference proteome</keyword>
<dbReference type="EMBL" id="CP071880">
    <property type="protein sequence ID" value="QTE49869.1"/>
    <property type="molecule type" value="Genomic_DNA"/>
</dbReference>
<name>A0AAE6MLT1_9SPHI</name>
<dbReference type="Proteomes" id="UP000663940">
    <property type="component" value="Chromosome"/>
</dbReference>
<dbReference type="Gene3D" id="1.10.10.10">
    <property type="entry name" value="Winged helix-like DNA-binding domain superfamily/Winged helix DNA-binding domain"/>
    <property type="match status" value="1"/>
</dbReference>
<feature type="transmembrane region" description="Helical" evidence="3">
    <location>
        <begin position="109"/>
        <end position="128"/>
    </location>
</feature>
<dbReference type="InterPro" id="IPR001867">
    <property type="entry name" value="OmpR/PhoB-type_DNA-bd"/>
</dbReference>
<feature type="domain" description="OmpR/PhoB-type" evidence="4">
    <location>
        <begin position="199"/>
        <end position="296"/>
    </location>
</feature>
<dbReference type="GO" id="GO:0006355">
    <property type="term" value="P:regulation of DNA-templated transcription"/>
    <property type="evidence" value="ECO:0007669"/>
    <property type="project" value="InterPro"/>
</dbReference>
<dbReference type="EMBL" id="CP043451">
    <property type="protein sequence ID" value="QEM07567.1"/>
    <property type="molecule type" value="Genomic_DNA"/>
</dbReference>
<organism evidence="5 7">
    <name type="scientific">Mucilaginibacter rubeus</name>
    <dbReference type="NCBI Taxonomy" id="2027860"/>
    <lineage>
        <taxon>Bacteria</taxon>
        <taxon>Pseudomonadati</taxon>
        <taxon>Bacteroidota</taxon>
        <taxon>Sphingobacteriia</taxon>
        <taxon>Sphingobacteriales</taxon>
        <taxon>Sphingobacteriaceae</taxon>
        <taxon>Mucilaginibacter</taxon>
    </lineage>
</organism>
<dbReference type="GO" id="GO:0003677">
    <property type="term" value="F:DNA binding"/>
    <property type="evidence" value="ECO:0007669"/>
    <property type="project" value="UniProtKB-UniRule"/>
</dbReference>
<evidence type="ECO:0000256" key="3">
    <source>
        <dbReference type="SAM" id="Phobius"/>
    </source>
</evidence>
<keyword evidence="3" id="KW-0472">Membrane</keyword>
<evidence type="ECO:0000259" key="4">
    <source>
        <dbReference type="PROSITE" id="PS51755"/>
    </source>
</evidence>
<reference evidence="6 8" key="2">
    <citation type="submission" date="2021-03" db="EMBL/GenBank/DDBJ databases">
        <title>Mucilaginibacter strains isolated from gold and copper mining confer multi heavy-metal resistance.</title>
        <authorList>
            <person name="Li Y."/>
        </authorList>
    </citation>
    <scope>NUCLEOTIDE SEQUENCE [LARGE SCALE GENOMIC DNA]</scope>
    <source>
        <strain evidence="6 8">P2-4</strain>
    </source>
</reference>
<sequence length="298" mass="33157">MAGSKLPMNKTTKRLLGLGSLLLMTLLCVAFSFTGKNDFDMARQEILLRKIGHEVLLYSGDSTSRVMPVQKIAENEYELRFENEFSFQPDSLEKAIGSALAKDNLANDYIVNVLNCGGSSVIFGYAIFKNKKDNIMPCSGRKQPKSCYVINLKFKSQGWGAPQKGYLIGGIPLLAFIGLVISMSGKGRKNTVVNSSAPDNSFKIGNIIFNPARRQLHSAGMITELTLKENKLLLIFARSPNEIIERSRLQKEIWEDEGVIVGRSLDMFISKLRKKLEHDPAIKLVNIHGKGYKLEING</sequence>
<evidence type="ECO:0000313" key="8">
    <source>
        <dbReference type="Proteomes" id="UP000663940"/>
    </source>
</evidence>
<feature type="transmembrane region" description="Helical" evidence="3">
    <location>
        <begin position="165"/>
        <end position="185"/>
    </location>
</feature>
<dbReference type="GO" id="GO:0000160">
    <property type="term" value="P:phosphorelay signal transduction system"/>
    <property type="evidence" value="ECO:0007669"/>
    <property type="project" value="InterPro"/>
</dbReference>
<dbReference type="SMART" id="SM00862">
    <property type="entry name" value="Trans_reg_C"/>
    <property type="match status" value="1"/>
</dbReference>
<keyword evidence="3" id="KW-0812">Transmembrane</keyword>
<accession>A0AAE6MLT1</accession>
<evidence type="ECO:0000256" key="2">
    <source>
        <dbReference type="PROSITE-ProRule" id="PRU01091"/>
    </source>
</evidence>
<dbReference type="InterPro" id="IPR036388">
    <property type="entry name" value="WH-like_DNA-bd_sf"/>
</dbReference>
<evidence type="ECO:0000313" key="5">
    <source>
        <dbReference type="EMBL" id="QEM07567.1"/>
    </source>
</evidence>
<feature type="DNA-binding region" description="OmpR/PhoB-type" evidence="2">
    <location>
        <begin position="199"/>
        <end position="296"/>
    </location>
</feature>
<dbReference type="SUPFAM" id="SSF46894">
    <property type="entry name" value="C-terminal effector domain of the bipartite response regulators"/>
    <property type="match status" value="1"/>
</dbReference>
<evidence type="ECO:0000313" key="6">
    <source>
        <dbReference type="EMBL" id="QTE49869.1"/>
    </source>
</evidence>
<gene>
    <name evidence="5" type="ORF">DIU31_030215</name>
    <name evidence="6" type="ORF">J3L21_30800</name>
</gene>
<protein>
    <submittedName>
        <fullName evidence="5">Response regulator transcription factor</fullName>
    </submittedName>
</protein>
<dbReference type="AlphaFoldDB" id="A0AAE6MLT1"/>
<evidence type="ECO:0000256" key="1">
    <source>
        <dbReference type="ARBA" id="ARBA00023125"/>
    </source>
</evidence>
<dbReference type="Pfam" id="PF00486">
    <property type="entry name" value="Trans_reg_C"/>
    <property type="match status" value="1"/>
</dbReference>
<dbReference type="PROSITE" id="PS51755">
    <property type="entry name" value="OMPR_PHOB"/>
    <property type="match status" value="1"/>
</dbReference>
<dbReference type="CDD" id="cd00383">
    <property type="entry name" value="trans_reg_C"/>
    <property type="match status" value="1"/>
</dbReference>